<keyword evidence="1" id="KW-0812">Transmembrane</keyword>
<dbReference type="EMBL" id="JAZHXI010000012">
    <property type="protein sequence ID" value="KAL2065277.1"/>
    <property type="molecule type" value="Genomic_DNA"/>
</dbReference>
<keyword evidence="1" id="KW-0472">Membrane</keyword>
<feature type="transmembrane region" description="Helical" evidence="1">
    <location>
        <begin position="42"/>
        <end position="61"/>
    </location>
</feature>
<evidence type="ECO:0000313" key="2">
    <source>
        <dbReference type="EMBL" id="KAL2065277.1"/>
    </source>
</evidence>
<feature type="transmembrane region" description="Helical" evidence="1">
    <location>
        <begin position="153"/>
        <end position="177"/>
    </location>
</feature>
<comment type="caution">
    <text evidence="2">The sequence shown here is derived from an EMBL/GenBank/DDBJ whole genome shotgun (WGS) entry which is preliminary data.</text>
</comment>
<reference evidence="2 3" key="1">
    <citation type="journal article" date="2024" name="Commun. Biol.">
        <title>Comparative genomic analysis of thermophilic fungi reveals convergent evolutionary adaptations and gene losses.</title>
        <authorList>
            <person name="Steindorff A.S."/>
            <person name="Aguilar-Pontes M.V."/>
            <person name="Robinson A.J."/>
            <person name="Andreopoulos B."/>
            <person name="LaButti K."/>
            <person name="Kuo A."/>
            <person name="Mondo S."/>
            <person name="Riley R."/>
            <person name="Otillar R."/>
            <person name="Haridas S."/>
            <person name="Lipzen A."/>
            <person name="Grimwood J."/>
            <person name="Schmutz J."/>
            <person name="Clum A."/>
            <person name="Reid I.D."/>
            <person name="Moisan M.C."/>
            <person name="Butler G."/>
            <person name="Nguyen T.T.M."/>
            <person name="Dewar K."/>
            <person name="Conant G."/>
            <person name="Drula E."/>
            <person name="Henrissat B."/>
            <person name="Hansel C."/>
            <person name="Singer S."/>
            <person name="Hutchinson M.I."/>
            <person name="de Vries R.P."/>
            <person name="Natvig D.O."/>
            <person name="Powell A.J."/>
            <person name="Tsang A."/>
            <person name="Grigoriev I.V."/>
        </authorList>
    </citation>
    <scope>NUCLEOTIDE SEQUENCE [LARGE SCALE GENOMIC DNA]</scope>
    <source>
        <strain evidence="2 3">CBS 494.80</strain>
    </source>
</reference>
<protein>
    <submittedName>
        <fullName evidence="2">Uncharacterized protein</fullName>
    </submittedName>
</protein>
<keyword evidence="1" id="KW-1133">Transmembrane helix</keyword>
<organism evidence="2 3">
    <name type="scientific">Oculimacula yallundae</name>
    <dbReference type="NCBI Taxonomy" id="86028"/>
    <lineage>
        <taxon>Eukaryota</taxon>
        <taxon>Fungi</taxon>
        <taxon>Dikarya</taxon>
        <taxon>Ascomycota</taxon>
        <taxon>Pezizomycotina</taxon>
        <taxon>Leotiomycetes</taxon>
        <taxon>Helotiales</taxon>
        <taxon>Ploettnerulaceae</taxon>
        <taxon>Oculimacula</taxon>
    </lineage>
</organism>
<dbReference type="Proteomes" id="UP001595075">
    <property type="component" value="Unassembled WGS sequence"/>
</dbReference>
<feature type="transmembrane region" description="Helical" evidence="1">
    <location>
        <begin position="87"/>
        <end position="105"/>
    </location>
</feature>
<name>A0ABR4C6K6_9HELO</name>
<accession>A0ABR4C6K6</accession>
<gene>
    <name evidence="2" type="ORF">VTL71DRAFT_2946</name>
</gene>
<keyword evidence="3" id="KW-1185">Reference proteome</keyword>
<evidence type="ECO:0000313" key="3">
    <source>
        <dbReference type="Proteomes" id="UP001595075"/>
    </source>
</evidence>
<evidence type="ECO:0000256" key="1">
    <source>
        <dbReference type="SAM" id="Phobius"/>
    </source>
</evidence>
<sequence>MERYPDQIRGEAIKATEHGKSSGQQVGSGKSKDWKTAVSMQAVLGIVPLILLPFLVLHAFGTHNTQCESILGVKASNPSTSQINMKISFLLLITLLAALAATLALKTTQPLTPTTIPQAVANNPDFTKVEHAAAKSSGKLPGKKHKSSKGKKTCLIVVAIVLGLAAVVVVVVMLILLKRAGFF</sequence>
<proteinExistence type="predicted"/>